<comment type="caution">
    <text evidence="1">The sequence shown here is derived from an EMBL/GenBank/DDBJ whole genome shotgun (WGS) entry which is preliminary data.</text>
</comment>
<dbReference type="Proteomes" id="UP000298663">
    <property type="component" value="Unassembled WGS sequence"/>
</dbReference>
<organism evidence="1 2">
    <name type="scientific">Steinernema carpocapsae</name>
    <name type="common">Entomopathogenic nematode</name>
    <dbReference type="NCBI Taxonomy" id="34508"/>
    <lineage>
        <taxon>Eukaryota</taxon>
        <taxon>Metazoa</taxon>
        <taxon>Ecdysozoa</taxon>
        <taxon>Nematoda</taxon>
        <taxon>Chromadorea</taxon>
        <taxon>Rhabditida</taxon>
        <taxon>Tylenchina</taxon>
        <taxon>Panagrolaimomorpha</taxon>
        <taxon>Strongyloidoidea</taxon>
        <taxon>Steinernematidae</taxon>
        <taxon>Steinernema</taxon>
    </lineage>
</organism>
<dbReference type="EMBL" id="AZBU02000005">
    <property type="protein sequence ID" value="TKR75708.1"/>
    <property type="molecule type" value="Genomic_DNA"/>
</dbReference>
<gene>
    <name evidence="1" type="ORF">L596_016961</name>
</gene>
<name>A0A4U5N0B3_STECR</name>
<dbReference type="AlphaFoldDB" id="A0A4U5N0B3"/>
<reference evidence="1 2" key="1">
    <citation type="journal article" date="2015" name="Genome Biol.">
        <title>Comparative genomics of Steinernema reveals deeply conserved gene regulatory networks.</title>
        <authorList>
            <person name="Dillman A.R."/>
            <person name="Macchietto M."/>
            <person name="Porter C.F."/>
            <person name="Rogers A."/>
            <person name="Williams B."/>
            <person name="Antoshechkin I."/>
            <person name="Lee M.M."/>
            <person name="Goodwin Z."/>
            <person name="Lu X."/>
            <person name="Lewis E.E."/>
            <person name="Goodrich-Blair H."/>
            <person name="Stock S.P."/>
            <person name="Adams B.J."/>
            <person name="Sternberg P.W."/>
            <person name="Mortazavi A."/>
        </authorList>
    </citation>
    <scope>NUCLEOTIDE SEQUENCE [LARGE SCALE GENOMIC DNA]</scope>
    <source>
        <strain evidence="1 2">ALL</strain>
    </source>
</reference>
<proteinExistence type="predicted"/>
<reference evidence="1 2" key="2">
    <citation type="journal article" date="2019" name="G3 (Bethesda)">
        <title>Hybrid Assembly of the Genome of the Entomopathogenic Nematode Steinernema carpocapsae Identifies the X-Chromosome.</title>
        <authorList>
            <person name="Serra L."/>
            <person name="Macchietto M."/>
            <person name="Macias-Munoz A."/>
            <person name="McGill C.J."/>
            <person name="Rodriguez I.M."/>
            <person name="Rodriguez B."/>
            <person name="Murad R."/>
            <person name="Mortazavi A."/>
        </authorList>
    </citation>
    <scope>NUCLEOTIDE SEQUENCE [LARGE SCALE GENOMIC DNA]</scope>
    <source>
        <strain evidence="1 2">ALL</strain>
    </source>
</reference>
<keyword evidence="2" id="KW-1185">Reference proteome</keyword>
<protein>
    <submittedName>
        <fullName evidence="1">Uncharacterized protein</fullName>
    </submittedName>
</protein>
<accession>A0A4U5N0B3</accession>
<sequence length="71" mass="7981">MFGGTKVWTLDFPHAKRALSYSLVSPQPHMHAFALIDHITGDQNIANSLTPFSQRHLKLLVQLILSLTRIS</sequence>
<evidence type="ECO:0000313" key="1">
    <source>
        <dbReference type="EMBL" id="TKR75708.1"/>
    </source>
</evidence>
<evidence type="ECO:0000313" key="2">
    <source>
        <dbReference type="Proteomes" id="UP000298663"/>
    </source>
</evidence>